<dbReference type="Proteomes" id="UP000515204">
    <property type="component" value="Unplaced"/>
</dbReference>
<reference evidence="2" key="1">
    <citation type="submission" date="2025-08" db="UniProtKB">
        <authorList>
            <consortium name="RefSeq"/>
        </authorList>
    </citation>
    <scope>IDENTIFICATION</scope>
</reference>
<dbReference type="GeneID" id="106749690"/>
<dbReference type="KEGG" id="dqu:106749690"/>
<keyword evidence="1" id="KW-1185">Reference proteome</keyword>
<dbReference type="RefSeq" id="XP_014484864.1">
    <property type="nucleotide sequence ID" value="XM_014629378.1"/>
</dbReference>
<sequence>MMELAQALGLVVSIRQHEQMSWNSTTLDDWFSESLLQSSLLLCDLFRVGEEIWFTINHYLDMNNVTLQENEESSPLKTTKSFKFLSAINDAFSFNEKFLKCLLPSTNKGKRASSFDVNRVFANLAKGPPDSIVKSLKTGLNRVFVHNAPSNETPNERLHTLLCRSLVERASNYNDCVKELRRVKACVSSTRRDSTEIMVNHTLHVKPWLTAIEDLSSCKIYIDTDSSASVRCNFNRRVPRTTVQRMKYIYENILDRRISRRSPLHHAANELGNVFSRSGWGRQLTYDVCQYFEIYREGRKRLNRISRQAVRDKTAATRYNKIHNSLKLYKNGVLKKTMLAVVNFHRSALETQRFLTRGIENSFNERILFPIKILISLADIVLGLMTLFGGRKLNDIEDVDLPIPTNVPLINMTDLASAETSDYFHDNNRKIAHLVIHREKGYIRKKTDNAFEKLMQSMNRASRMQNDNSKSTLACLANNLLLVTMFMETISFVSALFCLEKPKNESEPEESKEDWVSPRRDRRSLFLTDSAEIDSIKQDSSMMFNVSEDIINVYSEQNTNPSIVYRYDEKKFII</sequence>
<organism evidence="1 2">
    <name type="scientific">Dinoponera quadriceps</name>
    <name type="common">South American ant</name>
    <dbReference type="NCBI Taxonomy" id="609295"/>
    <lineage>
        <taxon>Eukaryota</taxon>
        <taxon>Metazoa</taxon>
        <taxon>Ecdysozoa</taxon>
        <taxon>Arthropoda</taxon>
        <taxon>Hexapoda</taxon>
        <taxon>Insecta</taxon>
        <taxon>Pterygota</taxon>
        <taxon>Neoptera</taxon>
        <taxon>Endopterygota</taxon>
        <taxon>Hymenoptera</taxon>
        <taxon>Apocrita</taxon>
        <taxon>Aculeata</taxon>
        <taxon>Formicoidea</taxon>
        <taxon>Formicidae</taxon>
        <taxon>Ponerinae</taxon>
        <taxon>Ponerini</taxon>
        <taxon>Dinoponera</taxon>
    </lineage>
</organism>
<name>A0A6P3Y427_DINQU</name>
<evidence type="ECO:0000313" key="1">
    <source>
        <dbReference type="Proteomes" id="UP000515204"/>
    </source>
</evidence>
<protein>
    <submittedName>
        <fullName evidence="2">Uncharacterized protein LOC106749690</fullName>
    </submittedName>
</protein>
<dbReference type="AlphaFoldDB" id="A0A6P3Y427"/>
<accession>A0A6P3Y427</accession>
<proteinExistence type="predicted"/>
<dbReference type="OrthoDB" id="7538278at2759"/>
<evidence type="ECO:0000313" key="2">
    <source>
        <dbReference type="RefSeq" id="XP_014484864.1"/>
    </source>
</evidence>
<gene>
    <name evidence="2" type="primary">LOC106749690</name>
</gene>